<feature type="compositionally biased region" description="Low complexity" evidence="1">
    <location>
        <begin position="182"/>
        <end position="197"/>
    </location>
</feature>
<feature type="compositionally biased region" description="Basic and acidic residues" evidence="1">
    <location>
        <begin position="226"/>
        <end position="255"/>
    </location>
</feature>
<accession>A0A8C7WS33</accession>
<dbReference type="Gene3D" id="1.10.10.60">
    <property type="entry name" value="Homeodomain-like"/>
    <property type="match status" value="1"/>
</dbReference>
<name>A0A8C7WS33_9TELE</name>
<reference evidence="3" key="1">
    <citation type="submission" date="2025-08" db="UniProtKB">
        <authorList>
            <consortium name="Ensembl"/>
        </authorList>
    </citation>
    <scope>IDENTIFICATION</scope>
</reference>
<feature type="domain" description="Myb/SANT-like DNA-binding" evidence="2">
    <location>
        <begin position="68"/>
        <end position="159"/>
    </location>
</feature>
<evidence type="ECO:0000259" key="2">
    <source>
        <dbReference type="Pfam" id="PF13837"/>
    </source>
</evidence>
<proteinExistence type="predicted"/>
<dbReference type="GeneTree" id="ENSGT00940000177432"/>
<dbReference type="AlphaFoldDB" id="A0A8C7WS33"/>
<sequence length="271" mass="31026">MCTRNFPEFSTKNQCGSMLTRSANIAQNALRSYQNALRPTHNTLRLTHNTLRLMDPKMAHGGAKKITYKWTDEDVDKLIRLRMEKESLFSGKRFASAAGWEAVIRELGLTEFISPARAAKKWENLKKTYKELLRPPTGSGTEAGEASAASWKWFSLMHEAIGNRASVRPPCLIASCWENPSTSSGASSASVQQQQEQAGEDEEEEEERRPPPAKRPRRGSLFQILEKAESREEERAAREEERARRDEERARREEERQERLLLILEKIVEKI</sequence>
<dbReference type="InterPro" id="IPR044822">
    <property type="entry name" value="Myb_DNA-bind_4"/>
</dbReference>
<dbReference type="Pfam" id="PF13837">
    <property type="entry name" value="Myb_DNA-bind_4"/>
    <property type="match status" value="1"/>
</dbReference>
<feature type="region of interest" description="Disordered" evidence="1">
    <location>
        <begin position="182"/>
        <end position="255"/>
    </location>
</feature>
<evidence type="ECO:0000256" key="1">
    <source>
        <dbReference type="SAM" id="MobiDB-lite"/>
    </source>
</evidence>
<organism evidence="3 4">
    <name type="scientific">Oryzias sinensis</name>
    <name type="common">Chinese medaka</name>
    <dbReference type="NCBI Taxonomy" id="183150"/>
    <lineage>
        <taxon>Eukaryota</taxon>
        <taxon>Metazoa</taxon>
        <taxon>Chordata</taxon>
        <taxon>Craniata</taxon>
        <taxon>Vertebrata</taxon>
        <taxon>Euteleostomi</taxon>
        <taxon>Actinopterygii</taxon>
        <taxon>Neopterygii</taxon>
        <taxon>Teleostei</taxon>
        <taxon>Neoteleostei</taxon>
        <taxon>Acanthomorphata</taxon>
        <taxon>Ovalentaria</taxon>
        <taxon>Atherinomorphae</taxon>
        <taxon>Beloniformes</taxon>
        <taxon>Adrianichthyidae</taxon>
        <taxon>Oryziinae</taxon>
        <taxon>Oryzias</taxon>
    </lineage>
</organism>
<protein>
    <recommendedName>
        <fullName evidence="2">Myb/SANT-like DNA-binding domain-containing protein</fullName>
    </recommendedName>
</protein>
<dbReference type="Ensembl" id="ENSOSIT00000002715.1">
    <property type="protein sequence ID" value="ENSOSIP00000002536.1"/>
    <property type="gene ID" value="ENSOSIG00000001500.1"/>
</dbReference>
<keyword evidence="4" id="KW-1185">Reference proteome</keyword>
<evidence type="ECO:0000313" key="3">
    <source>
        <dbReference type="Ensembl" id="ENSOSIP00000002536.1"/>
    </source>
</evidence>
<reference evidence="3" key="2">
    <citation type="submission" date="2025-09" db="UniProtKB">
        <authorList>
            <consortium name="Ensembl"/>
        </authorList>
    </citation>
    <scope>IDENTIFICATION</scope>
</reference>
<dbReference type="Proteomes" id="UP000694383">
    <property type="component" value="Unplaced"/>
</dbReference>
<evidence type="ECO:0000313" key="4">
    <source>
        <dbReference type="Proteomes" id="UP000694383"/>
    </source>
</evidence>